<organism evidence="3 4">
    <name type="scientific">Corticibacter populi</name>
    <dbReference type="NCBI Taxonomy" id="1550736"/>
    <lineage>
        <taxon>Bacteria</taxon>
        <taxon>Pseudomonadati</taxon>
        <taxon>Pseudomonadota</taxon>
        <taxon>Betaproteobacteria</taxon>
        <taxon>Burkholderiales</taxon>
        <taxon>Comamonadaceae</taxon>
        <taxon>Corticibacter</taxon>
    </lineage>
</organism>
<dbReference type="HAMAP" id="MF_00612">
    <property type="entry name" value="UPF0225"/>
    <property type="match status" value="1"/>
</dbReference>
<reference evidence="3 4" key="1">
    <citation type="submission" date="2018-10" db="EMBL/GenBank/DDBJ databases">
        <title>Draft genome of Cortibacter populi DSM10536.</title>
        <authorList>
            <person name="Bernier A.-M."/>
            <person name="Bernard K."/>
        </authorList>
    </citation>
    <scope>NUCLEOTIDE SEQUENCE [LARGE SCALE GENOMIC DNA]</scope>
    <source>
        <strain evidence="3 4">DSM 105136</strain>
    </source>
</reference>
<protein>
    <recommendedName>
        <fullName evidence="1">UPF0225 protein D8I35_08020</fullName>
    </recommendedName>
</protein>
<feature type="domain" description="YchJ-like middle NTF2-like" evidence="2">
    <location>
        <begin position="48"/>
        <end position="139"/>
    </location>
</feature>
<evidence type="ECO:0000256" key="1">
    <source>
        <dbReference type="HAMAP-Rule" id="MF_00612"/>
    </source>
</evidence>
<gene>
    <name evidence="3" type="ORF">D8I35_08020</name>
</gene>
<name>A0A3M6QTV3_9BURK</name>
<evidence type="ECO:0000313" key="4">
    <source>
        <dbReference type="Proteomes" id="UP000278006"/>
    </source>
</evidence>
<dbReference type="InterPro" id="IPR023006">
    <property type="entry name" value="YchJ-like"/>
</dbReference>
<dbReference type="OrthoDB" id="21421at2"/>
<comment type="similarity">
    <text evidence="1">Belongs to the UPF0225 family.</text>
</comment>
<dbReference type="InterPro" id="IPR048469">
    <property type="entry name" value="YchJ-like_M"/>
</dbReference>
<dbReference type="InterPro" id="IPR032710">
    <property type="entry name" value="NTF2-like_dom_sf"/>
</dbReference>
<dbReference type="SUPFAM" id="SSF54427">
    <property type="entry name" value="NTF2-like"/>
    <property type="match status" value="1"/>
</dbReference>
<accession>A0A3M6QTV3</accession>
<dbReference type="Proteomes" id="UP000278006">
    <property type="component" value="Unassembled WGS sequence"/>
</dbReference>
<dbReference type="Gene3D" id="3.10.450.50">
    <property type="match status" value="1"/>
</dbReference>
<dbReference type="EMBL" id="RDQO01000002">
    <property type="protein sequence ID" value="RMX06465.1"/>
    <property type="molecule type" value="Genomic_DNA"/>
</dbReference>
<dbReference type="AlphaFoldDB" id="A0A3M6QTV3"/>
<proteinExistence type="inferred from homology"/>
<evidence type="ECO:0000259" key="2">
    <source>
        <dbReference type="Pfam" id="PF17775"/>
    </source>
</evidence>
<dbReference type="Pfam" id="PF17775">
    <property type="entry name" value="YchJ_M-like"/>
    <property type="match status" value="1"/>
</dbReference>
<evidence type="ECO:0000313" key="3">
    <source>
        <dbReference type="EMBL" id="RMX06465.1"/>
    </source>
</evidence>
<comment type="caution">
    <text evidence="3">The sequence shown here is derived from an EMBL/GenBank/DDBJ whole genome shotgun (WGS) entry which is preliminary data.</text>
</comment>
<keyword evidence="4" id="KW-1185">Reference proteome</keyword>
<sequence length="142" mass="16038">MPAPEAPCPCGQQSSGRKPHALAFGACCGRFLLPAAQAIRAVPVAPDAQKLMRSRYTAYVLELGDYLLRTWHPDTRPANLDLGEPVRWLGLEVRRHQVIDATHAEVEFVARYRQQGRAVRMHERSRFVLEAGQWLYVDGDFL</sequence>